<feature type="domain" description="XPG-I" evidence="2">
    <location>
        <begin position="118"/>
        <end position="189"/>
    </location>
</feature>
<name>A0A067PDS7_9AGAM</name>
<dbReference type="InterPro" id="IPR041177">
    <property type="entry name" value="GEN1_C"/>
</dbReference>
<evidence type="ECO:0000259" key="2">
    <source>
        <dbReference type="SMART" id="SM00484"/>
    </source>
</evidence>
<keyword evidence="4" id="KW-1185">Reference proteome</keyword>
<gene>
    <name evidence="3" type="ORF">JAAARDRAFT_51860</name>
</gene>
<evidence type="ECO:0000256" key="1">
    <source>
        <dbReference type="SAM" id="MobiDB-lite"/>
    </source>
</evidence>
<organism evidence="3 4">
    <name type="scientific">Jaapia argillacea MUCL 33604</name>
    <dbReference type="NCBI Taxonomy" id="933084"/>
    <lineage>
        <taxon>Eukaryota</taxon>
        <taxon>Fungi</taxon>
        <taxon>Dikarya</taxon>
        <taxon>Basidiomycota</taxon>
        <taxon>Agaricomycotina</taxon>
        <taxon>Agaricomycetes</taxon>
        <taxon>Agaricomycetidae</taxon>
        <taxon>Jaapiales</taxon>
        <taxon>Jaapiaceae</taxon>
        <taxon>Jaapia</taxon>
    </lineage>
</organism>
<dbReference type="Gene3D" id="3.40.50.1010">
    <property type="entry name" value="5'-nuclease"/>
    <property type="match status" value="2"/>
</dbReference>
<feature type="compositionally biased region" description="Polar residues" evidence="1">
    <location>
        <begin position="499"/>
        <end position="521"/>
    </location>
</feature>
<dbReference type="InterPro" id="IPR006086">
    <property type="entry name" value="XPG-I_dom"/>
</dbReference>
<dbReference type="SUPFAM" id="SSF88723">
    <property type="entry name" value="PIN domain-like"/>
    <property type="match status" value="1"/>
</dbReference>
<dbReference type="OrthoDB" id="2678758at2759"/>
<dbReference type="InParanoid" id="A0A067PDS7"/>
<feature type="compositionally biased region" description="Basic and acidic residues" evidence="1">
    <location>
        <begin position="360"/>
        <end position="369"/>
    </location>
</feature>
<dbReference type="PRINTS" id="PR00853">
    <property type="entry name" value="XPGRADSUPER"/>
</dbReference>
<dbReference type="InterPro" id="IPR036279">
    <property type="entry name" value="5-3_exonuclease_C_sf"/>
</dbReference>
<dbReference type="EMBL" id="KL197796">
    <property type="protein sequence ID" value="KDQ49192.1"/>
    <property type="molecule type" value="Genomic_DNA"/>
</dbReference>
<proteinExistence type="predicted"/>
<reference evidence="4" key="1">
    <citation type="journal article" date="2014" name="Proc. Natl. Acad. Sci. U.S.A.">
        <title>Extensive sampling of basidiomycete genomes demonstrates inadequacy of the white-rot/brown-rot paradigm for wood decay fungi.</title>
        <authorList>
            <person name="Riley R."/>
            <person name="Salamov A.A."/>
            <person name="Brown D.W."/>
            <person name="Nagy L.G."/>
            <person name="Floudas D."/>
            <person name="Held B.W."/>
            <person name="Levasseur A."/>
            <person name="Lombard V."/>
            <person name="Morin E."/>
            <person name="Otillar R."/>
            <person name="Lindquist E.A."/>
            <person name="Sun H."/>
            <person name="LaButti K.M."/>
            <person name="Schmutz J."/>
            <person name="Jabbour D."/>
            <person name="Luo H."/>
            <person name="Baker S.E."/>
            <person name="Pisabarro A.G."/>
            <person name="Walton J.D."/>
            <person name="Blanchette R.A."/>
            <person name="Henrissat B."/>
            <person name="Martin F."/>
            <person name="Cullen D."/>
            <person name="Hibbett D.S."/>
            <person name="Grigoriev I.V."/>
        </authorList>
    </citation>
    <scope>NUCLEOTIDE SEQUENCE [LARGE SCALE GENOMIC DNA]</scope>
    <source>
        <strain evidence="4">MUCL 33604</strain>
    </source>
</reference>
<dbReference type="GO" id="GO:0017108">
    <property type="term" value="F:5'-flap endonuclease activity"/>
    <property type="evidence" value="ECO:0007669"/>
    <property type="project" value="TreeGrafter"/>
</dbReference>
<dbReference type="PANTHER" id="PTHR11081:SF75">
    <property type="entry name" value="ENDONUCLEASE, PUTATIVE (AFU_ORTHOLOGUE AFUA_3G13260)-RELATED"/>
    <property type="match status" value="1"/>
</dbReference>
<feature type="region of interest" description="Disordered" evidence="1">
    <location>
        <begin position="360"/>
        <end position="391"/>
    </location>
</feature>
<dbReference type="SUPFAM" id="SSF47807">
    <property type="entry name" value="5' to 3' exonuclease, C-terminal subdomain"/>
    <property type="match status" value="1"/>
</dbReference>
<evidence type="ECO:0000313" key="3">
    <source>
        <dbReference type="EMBL" id="KDQ49192.1"/>
    </source>
</evidence>
<dbReference type="Pfam" id="PF18380">
    <property type="entry name" value="GEN1_C"/>
    <property type="match status" value="1"/>
</dbReference>
<feature type="compositionally biased region" description="Low complexity" evidence="1">
    <location>
        <begin position="530"/>
        <end position="543"/>
    </location>
</feature>
<sequence length="626" mass="69411">MGVFELWKVVQNVFRLCTLWQLALHDYYAQNKGGDGRFIVGFDASLWFYDCSALARRGPSGARIPQLTTLFYRLLNILSMLIIPLFVFDGPGRATKKRNKLVKIARSWLERDFQWLLSALGIPWIIAPGDAEAELSYLSREHIIDAVHSEDSDTLPFGATTVLRCATPNTYNGSVKEITSDRLREQASLSREDLIFFAVLSGGDFDKGLKDCGDVTALGLAKSGLGRRLVLAVQDLSGSDLSQFLSSWRQDLRGELNTNSHGYLNSKHPHVAQNMQDDFPNPDIVRAYSTPLTSSSSGSSKPLRRSDIQLQSPNISALARIGMAHIWKDASDVLIAFHNNLWGAMCMQMLGKMGIWKESHCSGDEDRTRNRQAGSSSQSTPTLSHPTTTPSLETDLASFVDLKVTRFKEHHDNYGTPAYRVQFLPSHFVAAARDGLIDDSVSVPSTSLDQSTYRPQENIDIRPKVQELIKKPVRIWVPAPVLEAALPEAVSQYHSSHPMTLRVPSTSTVVPSKCSHTGTRTVQKHDEVNDSSSGSDTELSTSGRTTASPQLDSDTDQNVKRTWQMDEPSIGGVAIPHPPGSLKRKEPEYPMESAVQMETIEVIDDDDEFHVPELVRGQMFDLTEGD</sequence>
<protein>
    <recommendedName>
        <fullName evidence="2">XPG-I domain-containing protein</fullName>
    </recommendedName>
</protein>
<feature type="compositionally biased region" description="Low complexity" evidence="1">
    <location>
        <begin position="375"/>
        <end position="391"/>
    </location>
</feature>
<dbReference type="HOGENOM" id="CLU_007575_3_1_1"/>
<dbReference type="InterPro" id="IPR029060">
    <property type="entry name" value="PIN-like_dom_sf"/>
</dbReference>
<dbReference type="PANTHER" id="PTHR11081">
    <property type="entry name" value="FLAP ENDONUCLEASE FAMILY MEMBER"/>
    <property type="match status" value="1"/>
</dbReference>
<evidence type="ECO:0000313" key="4">
    <source>
        <dbReference type="Proteomes" id="UP000027265"/>
    </source>
</evidence>
<dbReference type="Pfam" id="PF00867">
    <property type="entry name" value="XPG_I"/>
    <property type="match status" value="1"/>
</dbReference>
<accession>A0A067PDS7</accession>
<dbReference type="AlphaFoldDB" id="A0A067PDS7"/>
<dbReference type="Proteomes" id="UP000027265">
    <property type="component" value="Unassembled WGS sequence"/>
</dbReference>
<dbReference type="STRING" id="933084.A0A067PDS7"/>
<dbReference type="CDD" id="cd09870">
    <property type="entry name" value="PIN_YEN1"/>
    <property type="match status" value="1"/>
</dbReference>
<dbReference type="InterPro" id="IPR006084">
    <property type="entry name" value="XPG/Rad2"/>
</dbReference>
<dbReference type="SMART" id="SM00484">
    <property type="entry name" value="XPGI"/>
    <property type="match status" value="1"/>
</dbReference>
<feature type="region of interest" description="Disordered" evidence="1">
    <location>
        <begin position="499"/>
        <end position="557"/>
    </location>
</feature>
<dbReference type="GO" id="GO:0006281">
    <property type="term" value="P:DNA repair"/>
    <property type="evidence" value="ECO:0007669"/>
    <property type="project" value="UniProtKB-ARBA"/>
</dbReference>